<keyword evidence="1" id="KW-1133">Transmembrane helix</keyword>
<reference evidence="2 3" key="1">
    <citation type="submission" date="2020-10" db="EMBL/GenBank/DDBJ databases">
        <title>Connecting structure to function with the recovery of over 1000 high-quality activated sludge metagenome-assembled genomes encoding full-length rRNA genes using long-read sequencing.</title>
        <authorList>
            <person name="Singleton C.M."/>
            <person name="Petriglieri F."/>
            <person name="Kristensen J.M."/>
            <person name="Kirkegaard R.H."/>
            <person name="Michaelsen T.Y."/>
            <person name="Andersen M.H."/>
            <person name="Karst S.M."/>
            <person name="Dueholm M.S."/>
            <person name="Nielsen P.H."/>
            <person name="Albertsen M."/>
        </authorList>
    </citation>
    <scope>NUCLEOTIDE SEQUENCE [LARGE SCALE GENOMIC DNA]</scope>
    <source>
        <strain evidence="2">EsbW_18-Q3-R4-48_BATAC.285</strain>
    </source>
</reference>
<gene>
    <name evidence="2" type="ORF">IPJ27_14470</name>
</gene>
<evidence type="ECO:0000313" key="2">
    <source>
        <dbReference type="EMBL" id="MBK7675856.1"/>
    </source>
</evidence>
<dbReference type="Proteomes" id="UP000697998">
    <property type="component" value="Unassembled WGS sequence"/>
</dbReference>
<organism evidence="2 3">
    <name type="scientific">Candidatus Accumulibacter proximus</name>
    <dbReference type="NCBI Taxonomy" id="2954385"/>
    <lineage>
        <taxon>Bacteria</taxon>
        <taxon>Pseudomonadati</taxon>
        <taxon>Pseudomonadota</taxon>
        <taxon>Betaproteobacteria</taxon>
        <taxon>Candidatus Accumulibacter</taxon>
    </lineage>
</organism>
<sequence length="450" mass="49277">MTSSETPGRTRWYTLVHRHSKQVTSILAPRGLGVGGKDAAQVTYTVAGISNELPPASEARCQLTLTGSTNRRHDIRQAHFIVTAAARCAGAIFATIAMFAMVPAAARAAEGKPLGHAPLCEASAALIVDCPRSSGSCLLVGDNERKDSLFWFRLDGKPFEDAKQQQLQFKGGKIDDIEALARLRNGRIIAFGSYSRTTKCEDRPDRRRFGVIDQPAKESAALWVSKPTPIDCDALFGKNRPRRSVIEAACSAIEGAGRAADNAANDETKCNQAHAYNAEGAVNVSRTEVPDIWIGLRAPLLPKHPNDDERRNLAMLLHLKSLDRYAFDRVALLDLGGRGVRELAYTDDGVVWVIAGLPQDLGKKKAKETLRDGKGPFRLMRFRAEELNANKIILPEEHQTEDLPHSSEGLAVFGDRIFVLMDGDKPSKGDERCKTPAHYLIVPRSPTAQR</sequence>
<accession>A0A935Q1J3</accession>
<feature type="transmembrane region" description="Helical" evidence="1">
    <location>
        <begin position="80"/>
        <end position="102"/>
    </location>
</feature>
<dbReference type="EMBL" id="JADJMH010000014">
    <property type="protein sequence ID" value="MBK7675856.1"/>
    <property type="molecule type" value="Genomic_DNA"/>
</dbReference>
<comment type="caution">
    <text evidence="2">The sequence shown here is derived from an EMBL/GenBank/DDBJ whole genome shotgun (WGS) entry which is preliminary data.</text>
</comment>
<evidence type="ECO:0000256" key="1">
    <source>
        <dbReference type="SAM" id="Phobius"/>
    </source>
</evidence>
<name>A0A935Q1J3_9PROT</name>
<protein>
    <recommendedName>
        <fullName evidence="4">DUF3616 domain-containing protein</fullName>
    </recommendedName>
</protein>
<evidence type="ECO:0000313" key="3">
    <source>
        <dbReference type="Proteomes" id="UP000697998"/>
    </source>
</evidence>
<keyword evidence="1" id="KW-0812">Transmembrane</keyword>
<dbReference type="AlphaFoldDB" id="A0A935Q1J3"/>
<proteinExistence type="predicted"/>
<evidence type="ECO:0008006" key="4">
    <source>
        <dbReference type="Google" id="ProtNLM"/>
    </source>
</evidence>
<keyword evidence="1" id="KW-0472">Membrane</keyword>